<proteinExistence type="predicted"/>
<feature type="transmembrane region" description="Helical" evidence="1">
    <location>
        <begin position="6"/>
        <end position="27"/>
    </location>
</feature>
<dbReference type="SMART" id="SM00267">
    <property type="entry name" value="GGDEF"/>
    <property type="match status" value="1"/>
</dbReference>
<sequence length="393" mass="41632">MLDMPTMIVATCCVAVVQGLLLLFFWFRDNRPPALALTSVAFVCFGVGFALIGGRQFLAAGVGGGVGVAFMFLSGALFVSAARRLRRKRTPALFVIAAPLVWLSAFMFWPALDSATARSTFFSTFMAACFFMCAVECWRGRGAGGQISFGPLVAVALTFSGLFTLRAFFNEGLPFPLGALPPDGNIWFNLISLGVFVLLSMGAFLVVGLTHDRLEAERSQQAIVDPVTGALRRAAFVLQGARIIARHHEDGRSACLALVALAAPSGEVADGALRTFARAAADLLKPTDLMARMGPNEFACLLSDAVIGDADDLVATLLERFERAAADADVPTLARAGIASSTQVGNDFRGLIQTADHALKNTRFSGVRVLAWHPALERGGAGRADVAAASGWQ</sequence>
<reference evidence="3 4" key="1">
    <citation type="submission" date="2019-03" db="EMBL/GenBank/DDBJ databases">
        <title>Genomic Encyclopedia of Type Strains, Phase IV (KMG-IV): sequencing the most valuable type-strain genomes for metagenomic binning, comparative biology and taxonomic classification.</title>
        <authorList>
            <person name="Goeker M."/>
        </authorList>
    </citation>
    <scope>NUCLEOTIDE SEQUENCE [LARGE SCALE GENOMIC DNA]</scope>
    <source>
        <strain evidence="3 4">DSM 22958</strain>
    </source>
</reference>
<evidence type="ECO:0000259" key="2">
    <source>
        <dbReference type="PROSITE" id="PS50887"/>
    </source>
</evidence>
<dbReference type="InterPro" id="IPR043128">
    <property type="entry name" value="Rev_trsase/Diguanyl_cyclase"/>
</dbReference>
<organism evidence="3 4">
    <name type="scientific">Camelimonas lactis</name>
    <dbReference type="NCBI Taxonomy" id="659006"/>
    <lineage>
        <taxon>Bacteria</taxon>
        <taxon>Pseudomonadati</taxon>
        <taxon>Pseudomonadota</taxon>
        <taxon>Alphaproteobacteria</taxon>
        <taxon>Hyphomicrobiales</taxon>
        <taxon>Chelatococcaceae</taxon>
        <taxon>Camelimonas</taxon>
    </lineage>
</organism>
<gene>
    <name evidence="3" type="ORF">EV666_112108</name>
</gene>
<dbReference type="InterPro" id="IPR000160">
    <property type="entry name" value="GGDEF_dom"/>
</dbReference>
<comment type="caution">
    <text evidence="3">The sequence shown here is derived from an EMBL/GenBank/DDBJ whole genome shotgun (WGS) entry which is preliminary data.</text>
</comment>
<protein>
    <submittedName>
        <fullName evidence="3">GGDEF domain-containing protein</fullName>
    </submittedName>
</protein>
<keyword evidence="4" id="KW-1185">Reference proteome</keyword>
<dbReference type="RefSeq" id="WP_132009018.1">
    <property type="nucleotide sequence ID" value="NZ_JBHUNN010000002.1"/>
</dbReference>
<feature type="transmembrane region" description="Helical" evidence="1">
    <location>
        <begin position="91"/>
        <end position="109"/>
    </location>
</feature>
<dbReference type="EMBL" id="SLWL01000012">
    <property type="protein sequence ID" value="TCO11520.1"/>
    <property type="molecule type" value="Genomic_DNA"/>
</dbReference>
<evidence type="ECO:0000256" key="1">
    <source>
        <dbReference type="SAM" id="Phobius"/>
    </source>
</evidence>
<dbReference type="Proteomes" id="UP000294881">
    <property type="component" value="Unassembled WGS sequence"/>
</dbReference>
<keyword evidence="1" id="KW-0812">Transmembrane</keyword>
<keyword evidence="1" id="KW-0472">Membrane</keyword>
<name>A0A4R2GSU3_9HYPH</name>
<dbReference type="Gene3D" id="3.30.70.270">
    <property type="match status" value="1"/>
</dbReference>
<keyword evidence="1" id="KW-1133">Transmembrane helix</keyword>
<feature type="transmembrane region" description="Helical" evidence="1">
    <location>
        <begin position="186"/>
        <end position="209"/>
    </location>
</feature>
<feature type="transmembrane region" description="Helical" evidence="1">
    <location>
        <begin position="58"/>
        <end position="79"/>
    </location>
</feature>
<dbReference type="Pfam" id="PF00990">
    <property type="entry name" value="GGDEF"/>
    <property type="match status" value="1"/>
</dbReference>
<feature type="transmembrane region" description="Helical" evidence="1">
    <location>
        <begin position="115"/>
        <end position="135"/>
    </location>
</feature>
<dbReference type="SUPFAM" id="SSF55073">
    <property type="entry name" value="Nucleotide cyclase"/>
    <property type="match status" value="1"/>
</dbReference>
<dbReference type="OrthoDB" id="9812260at2"/>
<accession>A0A4R2GSU3</accession>
<dbReference type="PROSITE" id="PS50887">
    <property type="entry name" value="GGDEF"/>
    <property type="match status" value="1"/>
</dbReference>
<feature type="transmembrane region" description="Helical" evidence="1">
    <location>
        <begin position="147"/>
        <end position="166"/>
    </location>
</feature>
<dbReference type="AlphaFoldDB" id="A0A4R2GSU3"/>
<dbReference type="InterPro" id="IPR029787">
    <property type="entry name" value="Nucleotide_cyclase"/>
</dbReference>
<feature type="transmembrane region" description="Helical" evidence="1">
    <location>
        <begin position="34"/>
        <end position="52"/>
    </location>
</feature>
<feature type="domain" description="GGDEF" evidence="2">
    <location>
        <begin position="254"/>
        <end position="375"/>
    </location>
</feature>
<evidence type="ECO:0000313" key="3">
    <source>
        <dbReference type="EMBL" id="TCO11520.1"/>
    </source>
</evidence>
<evidence type="ECO:0000313" key="4">
    <source>
        <dbReference type="Proteomes" id="UP000294881"/>
    </source>
</evidence>